<protein>
    <submittedName>
        <fullName evidence="2">Uncharacterized protein</fullName>
    </submittedName>
</protein>
<feature type="compositionally biased region" description="Pro residues" evidence="1">
    <location>
        <begin position="14"/>
        <end position="25"/>
    </location>
</feature>
<sequence>MPRVEAEQGNPGSEPSPTPRHPGTPAPRGIQVG</sequence>
<reference evidence="2" key="1">
    <citation type="journal article" date="2021" name="Proc. Natl. Acad. Sci. U.S.A.">
        <title>A Catalog of Tens of Thousands of Viruses from Human Metagenomes Reveals Hidden Associations with Chronic Diseases.</title>
        <authorList>
            <person name="Tisza M.J."/>
            <person name="Buck C.B."/>
        </authorList>
    </citation>
    <scope>NUCLEOTIDE SEQUENCE</scope>
    <source>
        <strain evidence="2">CtpyK9</strain>
    </source>
</reference>
<evidence type="ECO:0000256" key="1">
    <source>
        <dbReference type="SAM" id="MobiDB-lite"/>
    </source>
</evidence>
<dbReference type="EMBL" id="BK016139">
    <property type="protein sequence ID" value="DAF97978.1"/>
    <property type="molecule type" value="Genomic_DNA"/>
</dbReference>
<feature type="region of interest" description="Disordered" evidence="1">
    <location>
        <begin position="1"/>
        <end position="33"/>
    </location>
</feature>
<accession>A0A8S5UUA0</accession>
<organism evidence="2">
    <name type="scientific">Siphoviridae sp. ctpyK9</name>
    <dbReference type="NCBI Taxonomy" id="2825679"/>
    <lineage>
        <taxon>Viruses</taxon>
        <taxon>Duplodnaviria</taxon>
        <taxon>Heunggongvirae</taxon>
        <taxon>Uroviricota</taxon>
        <taxon>Caudoviricetes</taxon>
    </lineage>
</organism>
<name>A0A8S5UUA0_9CAUD</name>
<evidence type="ECO:0000313" key="2">
    <source>
        <dbReference type="EMBL" id="DAF97978.1"/>
    </source>
</evidence>
<proteinExistence type="predicted"/>